<comment type="caution">
    <text evidence="2">The sequence shown here is derived from an EMBL/GenBank/DDBJ whole genome shotgun (WGS) entry which is preliminary data.</text>
</comment>
<protein>
    <submittedName>
        <fullName evidence="2">Uncharacterized protein</fullName>
    </submittedName>
</protein>
<dbReference type="EMBL" id="LUGG01000017">
    <property type="protein sequence ID" value="OBZ69383.1"/>
    <property type="molecule type" value="Genomic_DNA"/>
</dbReference>
<gene>
    <name evidence="2" type="ORF">A0H81_10612</name>
</gene>
<evidence type="ECO:0000256" key="1">
    <source>
        <dbReference type="SAM" id="MobiDB-lite"/>
    </source>
</evidence>
<proteinExistence type="predicted"/>
<sequence>MLTPAAQTKTPQRDDRARLTDNMPKAPAKKLGDLLVEIELRRSFISFSLILHANWSLCLSTSF</sequence>
<dbReference type="AlphaFoldDB" id="A0A1C7LXF0"/>
<reference evidence="2 3" key="1">
    <citation type="submission" date="2016-03" db="EMBL/GenBank/DDBJ databases">
        <title>Whole genome sequencing of Grifola frondosa 9006-11.</title>
        <authorList>
            <person name="Min B."/>
            <person name="Park H."/>
            <person name="Kim J.-G."/>
            <person name="Cho H."/>
            <person name="Oh Y.-L."/>
            <person name="Kong W.-S."/>
            <person name="Choi I.-G."/>
        </authorList>
    </citation>
    <scope>NUCLEOTIDE SEQUENCE [LARGE SCALE GENOMIC DNA]</scope>
    <source>
        <strain evidence="2 3">9006-11</strain>
    </source>
</reference>
<feature type="region of interest" description="Disordered" evidence="1">
    <location>
        <begin position="1"/>
        <end position="25"/>
    </location>
</feature>
<evidence type="ECO:0000313" key="2">
    <source>
        <dbReference type="EMBL" id="OBZ69383.1"/>
    </source>
</evidence>
<accession>A0A1C7LXF0</accession>
<keyword evidence="3" id="KW-1185">Reference proteome</keyword>
<organism evidence="2 3">
    <name type="scientific">Grifola frondosa</name>
    <name type="common">Maitake</name>
    <name type="synonym">Polyporus frondosus</name>
    <dbReference type="NCBI Taxonomy" id="5627"/>
    <lineage>
        <taxon>Eukaryota</taxon>
        <taxon>Fungi</taxon>
        <taxon>Dikarya</taxon>
        <taxon>Basidiomycota</taxon>
        <taxon>Agaricomycotina</taxon>
        <taxon>Agaricomycetes</taxon>
        <taxon>Polyporales</taxon>
        <taxon>Grifolaceae</taxon>
        <taxon>Grifola</taxon>
    </lineage>
</organism>
<feature type="compositionally biased region" description="Polar residues" evidence="1">
    <location>
        <begin position="1"/>
        <end position="10"/>
    </location>
</feature>
<name>A0A1C7LXF0_GRIFR</name>
<dbReference type="Proteomes" id="UP000092993">
    <property type="component" value="Unassembled WGS sequence"/>
</dbReference>
<evidence type="ECO:0000313" key="3">
    <source>
        <dbReference type="Proteomes" id="UP000092993"/>
    </source>
</evidence>